<comment type="similarity">
    <text evidence="1">Belongs to the arrestin family.</text>
</comment>
<dbReference type="InterPro" id="IPR011022">
    <property type="entry name" value="Arrestin_C-like"/>
</dbReference>
<keyword evidence="4" id="KW-1185">Reference proteome</keyword>
<gene>
    <name evidence="3" type="ORF">ASPCAL02921</name>
</gene>
<reference evidence="4" key="1">
    <citation type="journal article" date="2016" name="Genome Announc.">
        <title>Draft genome sequences of fungus Aspergillus calidoustus.</title>
        <authorList>
            <person name="Horn F."/>
            <person name="Linde J."/>
            <person name="Mattern D.J."/>
            <person name="Walther G."/>
            <person name="Guthke R."/>
            <person name="Scherlach K."/>
            <person name="Martin K."/>
            <person name="Brakhage A.A."/>
            <person name="Petzke L."/>
            <person name="Valiante V."/>
        </authorList>
    </citation>
    <scope>NUCLEOTIDE SEQUENCE [LARGE SCALE GENOMIC DNA]</scope>
    <source>
        <strain evidence="4">SF006504</strain>
    </source>
</reference>
<dbReference type="SMART" id="SM01017">
    <property type="entry name" value="Arrestin_C"/>
    <property type="match status" value="1"/>
</dbReference>
<organism evidence="3 4">
    <name type="scientific">Aspergillus calidoustus</name>
    <dbReference type="NCBI Taxonomy" id="454130"/>
    <lineage>
        <taxon>Eukaryota</taxon>
        <taxon>Fungi</taxon>
        <taxon>Dikarya</taxon>
        <taxon>Ascomycota</taxon>
        <taxon>Pezizomycotina</taxon>
        <taxon>Eurotiomycetes</taxon>
        <taxon>Eurotiomycetidae</taxon>
        <taxon>Eurotiales</taxon>
        <taxon>Aspergillaceae</taxon>
        <taxon>Aspergillus</taxon>
        <taxon>Aspergillus subgen. Nidulantes</taxon>
    </lineage>
</organism>
<dbReference type="GO" id="GO:0030674">
    <property type="term" value="F:protein-macromolecule adaptor activity"/>
    <property type="evidence" value="ECO:0007669"/>
    <property type="project" value="TreeGrafter"/>
</dbReference>
<dbReference type="AlphaFoldDB" id="A0A0U5CNJ7"/>
<dbReference type="Proteomes" id="UP000054771">
    <property type="component" value="Unassembled WGS sequence"/>
</dbReference>
<dbReference type="GO" id="GO:0005829">
    <property type="term" value="C:cytosol"/>
    <property type="evidence" value="ECO:0007669"/>
    <property type="project" value="TreeGrafter"/>
</dbReference>
<dbReference type="OMA" id="VECWFAP"/>
<dbReference type="InterPro" id="IPR014752">
    <property type="entry name" value="Arrestin-like_C"/>
</dbReference>
<dbReference type="PANTHER" id="PTHR11188:SF17">
    <property type="entry name" value="FI21816P1"/>
    <property type="match status" value="1"/>
</dbReference>
<name>A0A0U5CNJ7_ASPCI</name>
<feature type="domain" description="Arrestin C-terminal-like" evidence="2">
    <location>
        <begin position="166"/>
        <end position="322"/>
    </location>
</feature>
<evidence type="ECO:0000313" key="3">
    <source>
        <dbReference type="EMBL" id="CEN60484.1"/>
    </source>
</evidence>
<sequence>MLFRADIASCGLQLDRSTIFLPANRYGESLPCVTGRFHLSLTRATSVKGIRARVIGTMKTPRYGMFTPAIHEETTFERSQNLVFSKTLESFTMPAGDYEFPVEISLKDVHLETLTGPGHEYHTYKVEVVVERRMQWDWVVSEPLGIYRWRPGGISVLSEKVVEDHDNQDLQYHISMPDPLVRHGSVFPVECWVEPLSEDIIIAGITISLHEKHDLCFSATAAETMKYDTNFITWHLDYVICKERCDVSQQIISRIEEKQRIQQVTIPVQLPGKSDACSQSFSSRSIKIEHLLVVEIDYHDKEAAEIKKVAQTLPVYIYRAPPKTNESPESLTGAETQCLKNAQHCPPSYGQHELDQMLSGLLETGEGVY</sequence>
<dbReference type="GO" id="GO:0031625">
    <property type="term" value="F:ubiquitin protein ligase binding"/>
    <property type="evidence" value="ECO:0007669"/>
    <property type="project" value="TreeGrafter"/>
</dbReference>
<dbReference type="Gene3D" id="2.60.40.640">
    <property type="match status" value="1"/>
</dbReference>
<proteinExistence type="inferred from homology"/>
<dbReference type="STRING" id="454130.A0A0U5CNJ7"/>
<dbReference type="GO" id="GO:0070086">
    <property type="term" value="P:ubiquitin-dependent endocytosis"/>
    <property type="evidence" value="ECO:0007669"/>
    <property type="project" value="TreeGrafter"/>
</dbReference>
<dbReference type="EMBL" id="CDMC01000002">
    <property type="protein sequence ID" value="CEN60484.1"/>
    <property type="molecule type" value="Genomic_DNA"/>
</dbReference>
<evidence type="ECO:0000259" key="2">
    <source>
        <dbReference type="SMART" id="SM01017"/>
    </source>
</evidence>
<accession>A0A0U5CNJ7</accession>
<dbReference type="Pfam" id="PF02752">
    <property type="entry name" value="Arrestin_C"/>
    <property type="match status" value="1"/>
</dbReference>
<dbReference type="OrthoDB" id="2333384at2759"/>
<evidence type="ECO:0000313" key="4">
    <source>
        <dbReference type="Proteomes" id="UP000054771"/>
    </source>
</evidence>
<dbReference type="GO" id="GO:0005886">
    <property type="term" value="C:plasma membrane"/>
    <property type="evidence" value="ECO:0007669"/>
    <property type="project" value="TreeGrafter"/>
</dbReference>
<dbReference type="PANTHER" id="PTHR11188">
    <property type="entry name" value="ARRESTIN DOMAIN CONTAINING PROTEIN"/>
    <property type="match status" value="1"/>
</dbReference>
<evidence type="ECO:0000256" key="1">
    <source>
        <dbReference type="ARBA" id="ARBA00005298"/>
    </source>
</evidence>
<protein>
    <recommendedName>
        <fullName evidence="2">Arrestin C-terminal-like domain-containing protein</fullName>
    </recommendedName>
</protein>
<dbReference type="InterPro" id="IPR050357">
    <property type="entry name" value="Arrestin_domain-protein"/>
</dbReference>